<dbReference type="EMBL" id="JAACJN010000387">
    <property type="protein sequence ID" value="KAF5345002.1"/>
    <property type="molecule type" value="Genomic_DNA"/>
</dbReference>
<organism evidence="1 2">
    <name type="scientific">Collybiopsis confluens</name>
    <dbReference type="NCBI Taxonomy" id="2823264"/>
    <lineage>
        <taxon>Eukaryota</taxon>
        <taxon>Fungi</taxon>
        <taxon>Dikarya</taxon>
        <taxon>Basidiomycota</taxon>
        <taxon>Agaricomycotina</taxon>
        <taxon>Agaricomycetes</taxon>
        <taxon>Agaricomycetidae</taxon>
        <taxon>Agaricales</taxon>
        <taxon>Marasmiineae</taxon>
        <taxon>Omphalotaceae</taxon>
        <taxon>Collybiopsis</taxon>
    </lineage>
</organism>
<evidence type="ECO:0008006" key="3">
    <source>
        <dbReference type="Google" id="ProtNLM"/>
    </source>
</evidence>
<evidence type="ECO:0000313" key="2">
    <source>
        <dbReference type="Proteomes" id="UP000518752"/>
    </source>
</evidence>
<keyword evidence="2" id="KW-1185">Reference proteome</keyword>
<proteinExistence type="predicted"/>
<comment type="caution">
    <text evidence="1">The sequence shown here is derived from an EMBL/GenBank/DDBJ whole genome shotgun (WGS) entry which is preliminary data.</text>
</comment>
<accession>A0A8H5CNE1</accession>
<name>A0A8H5CNE1_9AGAR</name>
<dbReference type="OrthoDB" id="3031013at2759"/>
<sequence length="250" mass="28098">MTAQTTWQDLAKLGWPKQRVYDAANRQRNGTMNGLGDILLNEGISLNYGWYSYNIVLGPPYPLSSRPNTTSREEVSWSYDNTKNNQTHRESWTESWESTVSVDVTIDQSTSINLSTSITIANVAQSGLSVTINTGQSTTEHKQLTHSLSRSWEMVVEPGEKLSLYRTITSTTNQTLYGVDFGLKYDSVVGTKGNNDVLRWNDHYYWSMNLNSLCNYPKGTLHIQGNSSTTNYGFGLFGRVQGELSRLPRS</sequence>
<dbReference type="SUPFAM" id="SSF56973">
    <property type="entry name" value="Aerolisin/ETX pore-forming domain"/>
    <property type="match status" value="1"/>
</dbReference>
<gene>
    <name evidence="1" type="ORF">D9757_013987</name>
</gene>
<protein>
    <recommendedName>
        <fullName evidence="3">Cytolysin</fullName>
    </recommendedName>
</protein>
<dbReference type="CDD" id="cd20228">
    <property type="entry name" value="PFM_TDP-like"/>
    <property type="match status" value="1"/>
</dbReference>
<reference evidence="1 2" key="1">
    <citation type="journal article" date="2020" name="ISME J.">
        <title>Uncovering the hidden diversity of litter-decomposition mechanisms in mushroom-forming fungi.</title>
        <authorList>
            <person name="Floudas D."/>
            <person name="Bentzer J."/>
            <person name="Ahren D."/>
            <person name="Johansson T."/>
            <person name="Persson P."/>
            <person name="Tunlid A."/>
        </authorList>
    </citation>
    <scope>NUCLEOTIDE SEQUENCE [LARGE SCALE GENOMIC DNA]</scope>
    <source>
        <strain evidence="1 2">CBS 406.79</strain>
    </source>
</reference>
<dbReference type="AlphaFoldDB" id="A0A8H5CNE1"/>
<dbReference type="Proteomes" id="UP000518752">
    <property type="component" value="Unassembled WGS sequence"/>
</dbReference>
<evidence type="ECO:0000313" key="1">
    <source>
        <dbReference type="EMBL" id="KAF5345002.1"/>
    </source>
</evidence>